<feature type="compositionally biased region" description="Polar residues" evidence="1">
    <location>
        <begin position="73"/>
        <end position="104"/>
    </location>
</feature>
<protein>
    <submittedName>
        <fullName evidence="4">Competence protein ComEA</fullName>
    </submittedName>
</protein>
<evidence type="ECO:0000256" key="2">
    <source>
        <dbReference type="SAM" id="SignalP"/>
    </source>
</evidence>
<dbReference type="PANTHER" id="PTHR21180:SF32">
    <property type="entry name" value="ENDONUCLEASE_EXONUCLEASE_PHOSPHATASE FAMILY DOMAIN-CONTAINING PROTEIN 1"/>
    <property type="match status" value="1"/>
</dbReference>
<feature type="signal peptide" evidence="2">
    <location>
        <begin position="1"/>
        <end position="21"/>
    </location>
</feature>
<dbReference type="PANTHER" id="PTHR21180">
    <property type="entry name" value="ENDONUCLEASE/EXONUCLEASE/PHOSPHATASE FAMILY DOMAIN-CONTAINING PROTEIN 1"/>
    <property type="match status" value="1"/>
</dbReference>
<evidence type="ECO:0000259" key="3">
    <source>
        <dbReference type="SMART" id="SM00278"/>
    </source>
</evidence>
<accession>A0A261FUV8</accession>
<sequence>MRFTFRHMLTAVLILTASLCASLTLLVQQGANMAALQDSAASQTIARLPDASTDAQDSQAGESSDGSEDEATDSSPNGTSGTNPTDEPPTENQTPSESETSDSNPADDGLIDLNTADAQELDTLPGVGPAIAQRILDHRASIGRFTSVDQLLDVKGIGMKTLDKMRARVTVR</sequence>
<dbReference type="GO" id="GO:0003677">
    <property type="term" value="F:DNA binding"/>
    <property type="evidence" value="ECO:0007669"/>
    <property type="project" value="InterPro"/>
</dbReference>
<dbReference type="Proteomes" id="UP000216352">
    <property type="component" value="Unassembled WGS sequence"/>
</dbReference>
<dbReference type="AlphaFoldDB" id="A0A261FUV8"/>
<dbReference type="SUPFAM" id="SSF47781">
    <property type="entry name" value="RuvA domain 2-like"/>
    <property type="match status" value="1"/>
</dbReference>
<dbReference type="RefSeq" id="WP_072724223.1">
    <property type="nucleotide sequence ID" value="NZ_BDIS01000006.1"/>
</dbReference>
<dbReference type="GO" id="GO:0015627">
    <property type="term" value="C:type II protein secretion system complex"/>
    <property type="evidence" value="ECO:0007669"/>
    <property type="project" value="TreeGrafter"/>
</dbReference>
<feature type="domain" description="Helix-hairpin-helix DNA-binding motif class 1" evidence="3">
    <location>
        <begin position="119"/>
        <end position="138"/>
    </location>
</feature>
<dbReference type="EMBL" id="MWWX01000005">
    <property type="protein sequence ID" value="OZG62546.1"/>
    <property type="molecule type" value="Genomic_DNA"/>
</dbReference>
<keyword evidence="5" id="KW-1185">Reference proteome</keyword>
<dbReference type="InterPro" id="IPR003583">
    <property type="entry name" value="Hlx-hairpin-Hlx_DNA-bd_motif"/>
</dbReference>
<dbReference type="NCBIfam" id="TIGR00426">
    <property type="entry name" value="competence protein ComEA helix-hairpin-helix repeat region"/>
    <property type="match status" value="1"/>
</dbReference>
<comment type="caution">
    <text evidence="4">The sequence shown here is derived from an EMBL/GenBank/DDBJ whole genome shotgun (WGS) entry which is preliminary data.</text>
</comment>
<dbReference type="STRING" id="1603886.GCA_001895165_00505"/>
<dbReference type="InterPro" id="IPR004509">
    <property type="entry name" value="Competence_ComEA_HhH"/>
</dbReference>
<keyword evidence="2" id="KW-0732">Signal</keyword>
<feature type="domain" description="Helix-hairpin-helix DNA-binding motif class 1" evidence="3">
    <location>
        <begin position="149"/>
        <end position="168"/>
    </location>
</feature>
<feature type="region of interest" description="Disordered" evidence="1">
    <location>
        <begin position="48"/>
        <end position="111"/>
    </location>
</feature>
<reference evidence="4 5" key="1">
    <citation type="journal article" date="2017" name="BMC Genomics">
        <title>Comparative genomic and phylogenomic analyses of the Bifidobacteriaceae family.</title>
        <authorList>
            <person name="Lugli G.A."/>
            <person name="Milani C."/>
            <person name="Turroni F."/>
            <person name="Duranti S."/>
            <person name="Mancabelli L."/>
            <person name="Mangifesta M."/>
            <person name="Ferrario C."/>
            <person name="Modesto M."/>
            <person name="Mattarelli P."/>
            <person name="Jiri K."/>
            <person name="van Sinderen D."/>
            <person name="Ventura M."/>
        </authorList>
    </citation>
    <scope>NUCLEOTIDE SEQUENCE [LARGE SCALE GENOMIC DNA]</scope>
    <source>
        <strain evidence="4 5">DSM 28807</strain>
    </source>
</reference>
<name>A0A261FUV8_9BIFI</name>
<feature type="chain" id="PRO_5043153385" evidence="2">
    <location>
        <begin position="22"/>
        <end position="172"/>
    </location>
</feature>
<feature type="compositionally biased region" description="Polar residues" evidence="1">
    <location>
        <begin position="53"/>
        <end position="64"/>
    </location>
</feature>
<organism evidence="4 5">
    <name type="scientific">Bifidobacterium lemurum</name>
    <dbReference type="NCBI Taxonomy" id="1603886"/>
    <lineage>
        <taxon>Bacteria</taxon>
        <taxon>Bacillati</taxon>
        <taxon>Actinomycetota</taxon>
        <taxon>Actinomycetes</taxon>
        <taxon>Bifidobacteriales</taxon>
        <taxon>Bifidobacteriaceae</taxon>
        <taxon>Bifidobacterium</taxon>
    </lineage>
</organism>
<dbReference type="GO" id="GO:0015628">
    <property type="term" value="P:protein secretion by the type II secretion system"/>
    <property type="evidence" value="ECO:0007669"/>
    <property type="project" value="TreeGrafter"/>
</dbReference>
<dbReference type="Pfam" id="PF12836">
    <property type="entry name" value="HHH_3"/>
    <property type="match status" value="1"/>
</dbReference>
<evidence type="ECO:0000256" key="1">
    <source>
        <dbReference type="SAM" id="MobiDB-lite"/>
    </source>
</evidence>
<dbReference type="Gene3D" id="1.10.150.320">
    <property type="entry name" value="Photosystem II 12 kDa extrinsic protein"/>
    <property type="match status" value="1"/>
</dbReference>
<dbReference type="InterPro" id="IPR051675">
    <property type="entry name" value="Endo/Exo/Phosphatase_dom_1"/>
</dbReference>
<dbReference type="SMART" id="SM00278">
    <property type="entry name" value="HhH1"/>
    <property type="match status" value="2"/>
</dbReference>
<proteinExistence type="predicted"/>
<dbReference type="InterPro" id="IPR010994">
    <property type="entry name" value="RuvA_2-like"/>
</dbReference>
<dbReference type="GO" id="GO:0006281">
    <property type="term" value="P:DNA repair"/>
    <property type="evidence" value="ECO:0007669"/>
    <property type="project" value="InterPro"/>
</dbReference>
<gene>
    <name evidence="4" type="ORF">BLEM_1092</name>
</gene>
<evidence type="ECO:0000313" key="5">
    <source>
        <dbReference type="Proteomes" id="UP000216352"/>
    </source>
</evidence>
<evidence type="ECO:0000313" key="4">
    <source>
        <dbReference type="EMBL" id="OZG62546.1"/>
    </source>
</evidence>
<dbReference type="OrthoDB" id="9758724at2"/>